<accession>A0AA39ULF1</accession>
<evidence type="ECO:0000256" key="1">
    <source>
        <dbReference type="SAM" id="Phobius"/>
    </source>
</evidence>
<dbReference type="Proteomes" id="UP001175227">
    <property type="component" value="Unassembled WGS sequence"/>
</dbReference>
<evidence type="ECO:0000313" key="3">
    <source>
        <dbReference type="Proteomes" id="UP001175227"/>
    </source>
</evidence>
<feature type="transmembrane region" description="Helical" evidence="1">
    <location>
        <begin position="87"/>
        <end position="110"/>
    </location>
</feature>
<comment type="caution">
    <text evidence="2">The sequence shown here is derived from an EMBL/GenBank/DDBJ whole genome shotgun (WGS) entry which is preliminary data.</text>
</comment>
<organism evidence="2 3">
    <name type="scientific">Armillaria novae-zelandiae</name>
    <dbReference type="NCBI Taxonomy" id="153914"/>
    <lineage>
        <taxon>Eukaryota</taxon>
        <taxon>Fungi</taxon>
        <taxon>Dikarya</taxon>
        <taxon>Basidiomycota</taxon>
        <taxon>Agaricomycotina</taxon>
        <taxon>Agaricomycetes</taxon>
        <taxon>Agaricomycetidae</taxon>
        <taxon>Agaricales</taxon>
        <taxon>Marasmiineae</taxon>
        <taxon>Physalacriaceae</taxon>
        <taxon>Armillaria</taxon>
    </lineage>
</organism>
<gene>
    <name evidence="2" type="ORF">IW261DRAFT_1417452</name>
</gene>
<keyword evidence="3" id="KW-1185">Reference proteome</keyword>
<proteinExistence type="predicted"/>
<feature type="transmembrane region" description="Helical" evidence="1">
    <location>
        <begin position="12"/>
        <end position="33"/>
    </location>
</feature>
<keyword evidence="1" id="KW-0472">Membrane</keyword>
<name>A0AA39ULF1_9AGAR</name>
<protein>
    <submittedName>
        <fullName evidence="2">Uncharacterized protein</fullName>
    </submittedName>
</protein>
<evidence type="ECO:0000313" key="2">
    <source>
        <dbReference type="EMBL" id="KAK0483615.1"/>
    </source>
</evidence>
<keyword evidence="1" id="KW-1133">Transmembrane helix</keyword>
<sequence>MSGAIVHISPVPGFFVFSGIEIIAVFFTMTLWAHNHRTTIAASNFWYCASRPRRFWVLSTRTRYIIPIYLPSTDKLQFTTSTSESIAVAYFIVSAVVDLFITITLCFFLWRSVNGDGHTLMPKPSHVVLEGNPGIWDSFFCKRLSESLFHGTRNVQ</sequence>
<reference evidence="2" key="1">
    <citation type="submission" date="2023-06" db="EMBL/GenBank/DDBJ databases">
        <authorList>
            <consortium name="Lawrence Berkeley National Laboratory"/>
            <person name="Ahrendt S."/>
            <person name="Sahu N."/>
            <person name="Indic B."/>
            <person name="Wong-Bajracharya J."/>
            <person name="Merenyi Z."/>
            <person name="Ke H.-M."/>
            <person name="Monk M."/>
            <person name="Kocsube S."/>
            <person name="Drula E."/>
            <person name="Lipzen A."/>
            <person name="Balint B."/>
            <person name="Henrissat B."/>
            <person name="Andreopoulos B."/>
            <person name="Martin F.M."/>
            <person name="Harder C.B."/>
            <person name="Rigling D."/>
            <person name="Ford K.L."/>
            <person name="Foster G.D."/>
            <person name="Pangilinan J."/>
            <person name="Papanicolaou A."/>
            <person name="Barry K."/>
            <person name="LaButti K."/>
            <person name="Viragh M."/>
            <person name="Koriabine M."/>
            <person name="Yan M."/>
            <person name="Riley R."/>
            <person name="Champramary S."/>
            <person name="Plett K.L."/>
            <person name="Tsai I.J."/>
            <person name="Slot J."/>
            <person name="Sipos G."/>
            <person name="Plett J."/>
            <person name="Nagy L.G."/>
            <person name="Grigoriev I.V."/>
        </authorList>
    </citation>
    <scope>NUCLEOTIDE SEQUENCE</scope>
    <source>
        <strain evidence="2">ICMP 16352</strain>
    </source>
</reference>
<keyword evidence="1" id="KW-0812">Transmembrane</keyword>
<dbReference type="EMBL" id="JAUEPR010000006">
    <property type="protein sequence ID" value="KAK0483615.1"/>
    <property type="molecule type" value="Genomic_DNA"/>
</dbReference>
<dbReference type="AlphaFoldDB" id="A0AA39ULF1"/>